<name>A0A8H4UJB1_9HYPO</name>
<gene>
    <name evidence="2" type="ORF">FZEAL_6128</name>
</gene>
<proteinExistence type="predicted"/>
<dbReference type="EMBL" id="JABEYC010000446">
    <property type="protein sequence ID" value="KAF4977356.1"/>
    <property type="molecule type" value="Genomic_DNA"/>
</dbReference>
<evidence type="ECO:0000313" key="2">
    <source>
        <dbReference type="EMBL" id="KAF4977356.1"/>
    </source>
</evidence>
<dbReference type="Proteomes" id="UP000635477">
    <property type="component" value="Unassembled WGS sequence"/>
</dbReference>
<evidence type="ECO:0000313" key="3">
    <source>
        <dbReference type="Proteomes" id="UP000635477"/>
    </source>
</evidence>
<feature type="non-terminal residue" evidence="2">
    <location>
        <position position="138"/>
    </location>
</feature>
<reference evidence="2" key="2">
    <citation type="submission" date="2020-05" db="EMBL/GenBank/DDBJ databases">
        <authorList>
            <person name="Kim H.-S."/>
            <person name="Proctor R.H."/>
            <person name="Brown D.W."/>
        </authorList>
    </citation>
    <scope>NUCLEOTIDE SEQUENCE</scope>
    <source>
        <strain evidence="2">NRRL 22465</strain>
    </source>
</reference>
<feature type="region of interest" description="Disordered" evidence="1">
    <location>
        <begin position="111"/>
        <end position="138"/>
    </location>
</feature>
<protein>
    <submittedName>
        <fullName evidence="2">Uncharacterized protein</fullName>
    </submittedName>
</protein>
<comment type="caution">
    <text evidence="2">The sequence shown here is derived from an EMBL/GenBank/DDBJ whole genome shotgun (WGS) entry which is preliminary data.</text>
</comment>
<organism evidence="2 3">
    <name type="scientific">Fusarium zealandicum</name>
    <dbReference type="NCBI Taxonomy" id="1053134"/>
    <lineage>
        <taxon>Eukaryota</taxon>
        <taxon>Fungi</taxon>
        <taxon>Dikarya</taxon>
        <taxon>Ascomycota</taxon>
        <taxon>Pezizomycotina</taxon>
        <taxon>Sordariomycetes</taxon>
        <taxon>Hypocreomycetidae</taxon>
        <taxon>Hypocreales</taxon>
        <taxon>Nectriaceae</taxon>
        <taxon>Fusarium</taxon>
        <taxon>Fusarium staphyleae species complex</taxon>
    </lineage>
</organism>
<keyword evidence="3" id="KW-1185">Reference proteome</keyword>
<dbReference type="AlphaFoldDB" id="A0A8H4UJB1"/>
<reference evidence="2" key="1">
    <citation type="journal article" date="2020" name="BMC Genomics">
        <title>Correction to: Identification and distribution of gene clusters required for synthesis of sphingolipid metabolism inhibitors in diverse species of the filamentous fungus Fusarium.</title>
        <authorList>
            <person name="Kim H.S."/>
            <person name="Lohmar J.M."/>
            <person name="Busman M."/>
            <person name="Brown D.W."/>
            <person name="Naumann T.A."/>
            <person name="Divon H.H."/>
            <person name="Lysoe E."/>
            <person name="Uhlig S."/>
            <person name="Proctor R.H."/>
        </authorList>
    </citation>
    <scope>NUCLEOTIDE SEQUENCE</scope>
    <source>
        <strain evidence="2">NRRL 22465</strain>
    </source>
</reference>
<evidence type="ECO:0000256" key="1">
    <source>
        <dbReference type="SAM" id="MobiDB-lite"/>
    </source>
</evidence>
<accession>A0A8H4UJB1</accession>
<sequence>MPTTPVRLLLLYHRCSVVIVRGIITFPPLLTLHRHDILLPLEHITPRCPLLALPPTLADLALCIPHDAQGARVPISGVGGGLEPEAALDLQPRVAGEVADVPQGVGLALKEGHDDGGAGGQGGQGALEEGDEERLVMA</sequence>